<sequence length="189" mass="21607">MVVNQDIDNAEKAVRYGVPFKLRHVASGSVLHSHYSNYSSGSYQQEVGCYESNDINDWWIVKGPSGTDLWNCSIGEPVLNNSIIRLYHVGTRKYLRSDHWHFSPTSYQQEVMCDGECDNRDDNDDWKLEIEGANPADPWLGEQKVFLIHVNTGLALRSNFGKYINSLQQEVSCHFGKDINGFWRVESMA</sequence>
<evidence type="ECO:0000259" key="3">
    <source>
        <dbReference type="PROSITE" id="PS50919"/>
    </source>
</evidence>
<dbReference type="Proteomes" id="UP001162131">
    <property type="component" value="Unassembled WGS sequence"/>
</dbReference>
<dbReference type="PANTHER" id="PTHR46809:SF2">
    <property type="entry name" value="GH21273P"/>
    <property type="match status" value="1"/>
</dbReference>
<comment type="caution">
    <text evidence="4">The sequence shown here is derived from an EMBL/GenBank/DDBJ whole genome shotgun (WGS) entry which is preliminary data.</text>
</comment>
<dbReference type="InterPro" id="IPR036300">
    <property type="entry name" value="MIR_dom_sf"/>
</dbReference>
<evidence type="ECO:0000256" key="1">
    <source>
        <dbReference type="ARBA" id="ARBA00022729"/>
    </source>
</evidence>
<dbReference type="SUPFAM" id="SSF82109">
    <property type="entry name" value="MIR domain"/>
    <property type="match status" value="1"/>
</dbReference>
<keyword evidence="5" id="KW-1185">Reference proteome</keyword>
<feature type="domain" description="MIR" evidence="3">
    <location>
        <begin position="135"/>
        <end position="188"/>
    </location>
</feature>
<evidence type="ECO:0000313" key="5">
    <source>
        <dbReference type="Proteomes" id="UP001162131"/>
    </source>
</evidence>
<evidence type="ECO:0000313" key="4">
    <source>
        <dbReference type="EMBL" id="CAG9327209.1"/>
    </source>
</evidence>
<feature type="domain" description="MIR" evidence="3">
    <location>
        <begin position="11"/>
        <end position="64"/>
    </location>
</feature>
<reference evidence="4" key="1">
    <citation type="submission" date="2021-09" db="EMBL/GenBank/DDBJ databases">
        <authorList>
            <consortium name="AG Swart"/>
            <person name="Singh M."/>
            <person name="Singh A."/>
            <person name="Seah K."/>
            <person name="Emmerich C."/>
        </authorList>
    </citation>
    <scope>NUCLEOTIDE SEQUENCE</scope>
    <source>
        <strain evidence="4">ATCC30299</strain>
    </source>
</reference>
<dbReference type="PANTHER" id="PTHR46809">
    <property type="entry name" value="STROMAL CELL-DERIVED FACTOR 2-LIKE PROTEIN"/>
    <property type="match status" value="1"/>
</dbReference>
<keyword evidence="1" id="KW-0732">Signal</keyword>
<dbReference type="InterPro" id="IPR016093">
    <property type="entry name" value="MIR_motif"/>
</dbReference>
<dbReference type="Pfam" id="PF02815">
    <property type="entry name" value="MIR"/>
    <property type="match status" value="1"/>
</dbReference>
<dbReference type="SMART" id="SM00472">
    <property type="entry name" value="MIR"/>
    <property type="match status" value="3"/>
</dbReference>
<gene>
    <name evidence="4" type="ORF">BSTOLATCC_MIC43249</name>
</gene>
<protein>
    <recommendedName>
        <fullName evidence="3">MIR domain-containing protein</fullName>
    </recommendedName>
</protein>
<organism evidence="4 5">
    <name type="scientific">Blepharisma stoltei</name>
    <dbReference type="NCBI Taxonomy" id="1481888"/>
    <lineage>
        <taxon>Eukaryota</taxon>
        <taxon>Sar</taxon>
        <taxon>Alveolata</taxon>
        <taxon>Ciliophora</taxon>
        <taxon>Postciliodesmatophora</taxon>
        <taxon>Heterotrichea</taxon>
        <taxon>Heterotrichida</taxon>
        <taxon>Blepharismidae</taxon>
        <taxon>Blepharisma</taxon>
    </lineage>
</organism>
<dbReference type="Gene3D" id="2.80.10.50">
    <property type="match status" value="1"/>
</dbReference>
<keyword evidence="2" id="KW-0677">Repeat</keyword>
<feature type="domain" description="MIR" evidence="3">
    <location>
        <begin position="75"/>
        <end position="131"/>
    </location>
</feature>
<accession>A0AAU9JMK5</accession>
<name>A0AAU9JMK5_9CILI</name>
<proteinExistence type="predicted"/>
<dbReference type="AlphaFoldDB" id="A0AAU9JMK5"/>
<dbReference type="PROSITE" id="PS50919">
    <property type="entry name" value="MIR"/>
    <property type="match status" value="3"/>
</dbReference>
<evidence type="ECO:0000256" key="2">
    <source>
        <dbReference type="ARBA" id="ARBA00022737"/>
    </source>
</evidence>
<dbReference type="EMBL" id="CAJZBQ010000043">
    <property type="protein sequence ID" value="CAG9327209.1"/>
    <property type="molecule type" value="Genomic_DNA"/>
</dbReference>